<proteinExistence type="predicted"/>
<dbReference type="EMBL" id="JARJCW010000049">
    <property type="protein sequence ID" value="KAJ7203892.1"/>
    <property type="molecule type" value="Genomic_DNA"/>
</dbReference>
<keyword evidence="3" id="KW-1185">Reference proteome</keyword>
<dbReference type="AlphaFoldDB" id="A0AAD6VDG8"/>
<feature type="transmembrane region" description="Helical" evidence="1">
    <location>
        <begin position="7"/>
        <end position="30"/>
    </location>
</feature>
<reference evidence="2" key="1">
    <citation type="submission" date="2023-03" db="EMBL/GenBank/DDBJ databases">
        <title>Massive genome expansion in bonnet fungi (Mycena s.s.) driven by repeated elements and novel gene families across ecological guilds.</title>
        <authorList>
            <consortium name="Lawrence Berkeley National Laboratory"/>
            <person name="Harder C.B."/>
            <person name="Miyauchi S."/>
            <person name="Viragh M."/>
            <person name="Kuo A."/>
            <person name="Thoen E."/>
            <person name="Andreopoulos B."/>
            <person name="Lu D."/>
            <person name="Skrede I."/>
            <person name="Drula E."/>
            <person name="Henrissat B."/>
            <person name="Morin E."/>
            <person name="Kohler A."/>
            <person name="Barry K."/>
            <person name="LaButti K."/>
            <person name="Morin E."/>
            <person name="Salamov A."/>
            <person name="Lipzen A."/>
            <person name="Mereny Z."/>
            <person name="Hegedus B."/>
            <person name="Baldrian P."/>
            <person name="Stursova M."/>
            <person name="Weitz H."/>
            <person name="Taylor A."/>
            <person name="Grigoriev I.V."/>
            <person name="Nagy L.G."/>
            <person name="Martin F."/>
            <person name="Kauserud H."/>
        </authorList>
    </citation>
    <scope>NUCLEOTIDE SEQUENCE</scope>
    <source>
        <strain evidence="2">9144</strain>
    </source>
</reference>
<evidence type="ECO:0000313" key="3">
    <source>
        <dbReference type="Proteomes" id="UP001219525"/>
    </source>
</evidence>
<feature type="transmembrane region" description="Helical" evidence="1">
    <location>
        <begin position="42"/>
        <end position="61"/>
    </location>
</feature>
<protein>
    <submittedName>
        <fullName evidence="2">Uncharacterized protein</fullName>
    </submittedName>
</protein>
<sequence length="158" mass="16990">MHQGFRLRLLITPLYSAINCITTLLFWYSFAGETSTSVYRRHSFAVAASVGATTAPLVVFVPPVTFPTADIVLTSNLKTLVNITWDASGAPNRISNEALLLLHKGTVTAPFIIAKGFYLHAGSLEVTVPYVLTGSVCYVYGDSGNLSPMFSINSDTPA</sequence>
<organism evidence="2 3">
    <name type="scientific">Mycena pura</name>
    <dbReference type="NCBI Taxonomy" id="153505"/>
    <lineage>
        <taxon>Eukaryota</taxon>
        <taxon>Fungi</taxon>
        <taxon>Dikarya</taxon>
        <taxon>Basidiomycota</taxon>
        <taxon>Agaricomycotina</taxon>
        <taxon>Agaricomycetes</taxon>
        <taxon>Agaricomycetidae</taxon>
        <taxon>Agaricales</taxon>
        <taxon>Marasmiineae</taxon>
        <taxon>Mycenaceae</taxon>
        <taxon>Mycena</taxon>
    </lineage>
</organism>
<keyword evidence="1" id="KW-0472">Membrane</keyword>
<name>A0AAD6VDG8_9AGAR</name>
<comment type="caution">
    <text evidence="2">The sequence shown here is derived from an EMBL/GenBank/DDBJ whole genome shotgun (WGS) entry which is preliminary data.</text>
</comment>
<keyword evidence="1" id="KW-0812">Transmembrane</keyword>
<accession>A0AAD6VDG8</accession>
<evidence type="ECO:0000256" key="1">
    <source>
        <dbReference type="SAM" id="Phobius"/>
    </source>
</evidence>
<gene>
    <name evidence="2" type="ORF">GGX14DRAFT_648167</name>
</gene>
<dbReference type="Proteomes" id="UP001219525">
    <property type="component" value="Unassembled WGS sequence"/>
</dbReference>
<keyword evidence="1" id="KW-1133">Transmembrane helix</keyword>
<evidence type="ECO:0000313" key="2">
    <source>
        <dbReference type="EMBL" id="KAJ7203892.1"/>
    </source>
</evidence>